<dbReference type="SUPFAM" id="SSF50182">
    <property type="entry name" value="Sm-like ribonucleoproteins"/>
    <property type="match status" value="1"/>
</dbReference>
<protein>
    <recommendedName>
        <fullName evidence="1">Hfq-related domain-containing protein</fullName>
    </recommendedName>
</protein>
<dbReference type="Gene3D" id="2.30.30.100">
    <property type="match status" value="1"/>
</dbReference>
<reference evidence="2" key="1">
    <citation type="journal article" date="2005" name="Environ. Microbiol.">
        <title>Genetic and functional properties of uncultivated thermophilic crenarchaeotes from a subsurface gold mine as revealed by analysis of genome fragments.</title>
        <authorList>
            <person name="Nunoura T."/>
            <person name="Hirayama H."/>
            <person name="Takami H."/>
            <person name="Oida H."/>
            <person name="Nishi S."/>
            <person name="Shimamura S."/>
            <person name="Suzuki Y."/>
            <person name="Inagaki F."/>
            <person name="Takai K."/>
            <person name="Nealson K.H."/>
            <person name="Horikoshi K."/>
        </authorList>
    </citation>
    <scope>NUCLEOTIDE SEQUENCE</scope>
</reference>
<dbReference type="Pfam" id="PF21979">
    <property type="entry name" value="Hfq_1"/>
    <property type="match status" value="1"/>
</dbReference>
<organism evidence="2">
    <name type="scientific">uncultured prokaryote</name>
    <dbReference type="NCBI Taxonomy" id="198431"/>
    <lineage>
        <taxon>unclassified sequences</taxon>
        <taxon>environmental samples</taxon>
    </lineage>
</organism>
<dbReference type="AlphaFoldDB" id="H5S962"/>
<proteinExistence type="predicted"/>
<accession>H5S962</accession>
<feature type="domain" description="Hfq-related" evidence="1">
    <location>
        <begin position="14"/>
        <end position="71"/>
    </location>
</feature>
<dbReference type="EMBL" id="AP011637">
    <property type="protein sequence ID" value="BAL52698.1"/>
    <property type="molecule type" value="Genomic_DNA"/>
</dbReference>
<evidence type="ECO:0000259" key="1">
    <source>
        <dbReference type="Pfam" id="PF21979"/>
    </source>
</evidence>
<dbReference type="InterPro" id="IPR010920">
    <property type="entry name" value="LSM_dom_sf"/>
</dbReference>
<gene>
    <name evidence="2" type="ORF">HGMM_F03A04C21</name>
</gene>
<reference evidence="2" key="2">
    <citation type="journal article" date="2012" name="PLoS ONE">
        <title>A Deeply Branching Thermophilic Bacterium with an Ancient Acetyl-CoA Pathway Dominates a Subsurface Ecosystem.</title>
        <authorList>
            <person name="Takami H."/>
            <person name="Noguchi H."/>
            <person name="Takaki Y."/>
            <person name="Uchiyama I."/>
            <person name="Toyoda A."/>
            <person name="Nishi S."/>
            <person name="Chee G.-J."/>
            <person name="Arai W."/>
            <person name="Nunoura T."/>
            <person name="Itoh T."/>
            <person name="Hattori M."/>
            <person name="Takai K."/>
        </authorList>
    </citation>
    <scope>NUCLEOTIDE SEQUENCE</scope>
</reference>
<name>H5S962_9ZZZZ</name>
<dbReference type="InterPro" id="IPR053840">
    <property type="entry name" value="Hfq_1"/>
</dbReference>
<sequence>MAEQAPKTTPELQSTAELATWKRAGTRVQWQLLDGSAIIGTVIWFDKYTVHVQSEELGAVTIPKHALLWYRQASER</sequence>
<evidence type="ECO:0000313" key="2">
    <source>
        <dbReference type="EMBL" id="BAL52698.1"/>
    </source>
</evidence>